<name>A0A5C3P4H2_9APHY</name>
<sequence>MPPRLPGELTDRIIWLVSDYRTMLSCALVCQEWLPGSRTALLDCVRLNRKPGYDSFIKYVLSSEHMYPYLRTTRAMWIDDRLASGSLVLTEQPWSYRTIHEFSGHFPKLEHLRLSHIDWNSPKHWQPHPSVHLAIRGFTSLRKLELMWCQLPSWHTLRRLVMALSPSLTFLTLLNVSCPIPRGDAPALVYHATASLHEFELIGAPSISGSNRGLEPFLRWLSYSCPSNSLRRLVFMEPNLSTEYGVILTRIVPGLVELYIITSPASLRIFPFHELRSLRVLEVGMRGVALGPYWKDLSHLLPDIPSRIRSIALYVMIKRPPDMAREDESLSDCPPFEDDGLELLDPVLQGDNFHSLERVEVRLHPSHESYDLADMQARVIGLVQRKLPSVVSRGIQVAVSLDLSGSFESYAVPFLLDKAAKSVTS</sequence>
<reference evidence="1 2" key="1">
    <citation type="journal article" date="2019" name="Nat. Ecol. Evol.">
        <title>Megaphylogeny resolves global patterns of mushroom evolution.</title>
        <authorList>
            <person name="Varga T."/>
            <person name="Krizsan K."/>
            <person name="Foldi C."/>
            <person name="Dima B."/>
            <person name="Sanchez-Garcia M."/>
            <person name="Sanchez-Ramirez S."/>
            <person name="Szollosi G.J."/>
            <person name="Szarkandi J.G."/>
            <person name="Papp V."/>
            <person name="Albert L."/>
            <person name="Andreopoulos W."/>
            <person name="Angelini C."/>
            <person name="Antonin V."/>
            <person name="Barry K.W."/>
            <person name="Bougher N.L."/>
            <person name="Buchanan P."/>
            <person name="Buyck B."/>
            <person name="Bense V."/>
            <person name="Catcheside P."/>
            <person name="Chovatia M."/>
            <person name="Cooper J."/>
            <person name="Damon W."/>
            <person name="Desjardin D."/>
            <person name="Finy P."/>
            <person name="Geml J."/>
            <person name="Haridas S."/>
            <person name="Hughes K."/>
            <person name="Justo A."/>
            <person name="Karasinski D."/>
            <person name="Kautmanova I."/>
            <person name="Kiss B."/>
            <person name="Kocsube S."/>
            <person name="Kotiranta H."/>
            <person name="LaButti K.M."/>
            <person name="Lechner B.E."/>
            <person name="Liimatainen K."/>
            <person name="Lipzen A."/>
            <person name="Lukacs Z."/>
            <person name="Mihaltcheva S."/>
            <person name="Morgado L.N."/>
            <person name="Niskanen T."/>
            <person name="Noordeloos M.E."/>
            <person name="Ohm R.A."/>
            <person name="Ortiz-Santana B."/>
            <person name="Ovrebo C."/>
            <person name="Racz N."/>
            <person name="Riley R."/>
            <person name="Savchenko A."/>
            <person name="Shiryaev A."/>
            <person name="Soop K."/>
            <person name="Spirin V."/>
            <person name="Szebenyi C."/>
            <person name="Tomsovsky M."/>
            <person name="Tulloss R.E."/>
            <person name="Uehling J."/>
            <person name="Grigoriev I.V."/>
            <person name="Vagvolgyi C."/>
            <person name="Papp T."/>
            <person name="Martin F.M."/>
            <person name="Miettinen O."/>
            <person name="Hibbett D.S."/>
            <person name="Nagy L.G."/>
        </authorList>
    </citation>
    <scope>NUCLEOTIDE SEQUENCE [LARGE SCALE GENOMIC DNA]</scope>
    <source>
        <strain evidence="1 2">HHB13444</strain>
    </source>
</reference>
<dbReference type="InParanoid" id="A0A5C3P4H2"/>
<evidence type="ECO:0000313" key="1">
    <source>
        <dbReference type="EMBL" id="TFK84122.1"/>
    </source>
</evidence>
<evidence type="ECO:0008006" key="3">
    <source>
        <dbReference type="Google" id="ProtNLM"/>
    </source>
</evidence>
<proteinExistence type="predicted"/>
<dbReference type="InterPro" id="IPR032675">
    <property type="entry name" value="LRR_dom_sf"/>
</dbReference>
<gene>
    <name evidence="1" type="ORF">K466DRAFT_665360</name>
</gene>
<dbReference type="Gene3D" id="3.80.10.10">
    <property type="entry name" value="Ribonuclease Inhibitor"/>
    <property type="match status" value="1"/>
</dbReference>
<dbReference type="SUPFAM" id="SSF52047">
    <property type="entry name" value="RNI-like"/>
    <property type="match status" value="1"/>
</dbReference>
<dbReference type="Proteomes" id="UP000308197">
    <property type="component" value="Unassembled WGS sequence"/>
</dbReference>
<protein>
    <recommendedName>
        <fullName evidence="3">F-box domain-containing protein</fullName>
    </recommendedName>
</protein>
<dbReference type="EMBL" id="ML211340">
    <property type="protein sequence ID" value="TFK84122.1"/>
    <property type="molecule type" value="Genomic_DNA"/>
</dbReference>
<dbReference type="AlphaFoldDB" id="A0A5C3P4H2"/>
<accession>A0A5C3P4H2</accession>
<organism evidence="1 2">
    <name type="scientific">Polyporus arcularius HHB13444</name>
    <dbReference type="NCBI Taxonomy" id="1314778"/>
    <lineage>
        <taxon>Eukaryota</taxon>
        <taxon>Fungi</taxon>
        <taxon>Dikarya</taxon>
        <taxon>Basidiomycota</taxon>
        <taxon>Agaricomycotina</taxon>
        <taxon>Agaricomycetes</taxon>
        <taxon>Polyporales</taxon>
        <taxon>Polyporaceae</taxon>
        <taxon>Polyporus</taxon>
    </lineage>
</organism>
<evidence type="ECO:0000313" key="2">
    <source>
        <dbReference type="Proteomes" id="UP000308197"/>
    </source>
</evidence>
<keyword evidence="2" id="KW-1185">Reference proteome</keyword>